<gene>
    <name evidence="1" type="ORF">S12H4_09748</name>
</gene>
<dbReference type="EMBL" id="BARW01004015">
    <property type="protein sequence ID" value="GAI59414.1"/>
    <property type="molecule type" value="Genomic_DNA"/>
</dbReference>
<organism evidence="1">
    <name type="scientific">marine sediment metagenome</name>
    <dbReference type="NCBI Taxonomy" id="412755"/>
    <lineage>
        <taxon>unclassified sequences</taxon>
        <taxon>metagenomes</taxon>
        <taxon>ecological metagenomes</taxon>
    </lineage>
</organism>
<feature type="non-terminal residue" evidence="1">
    <location>
        <position position="270"/>
    </location>
</feature>
<accession>X1RV95</accession>
<name>X1RV95_9ZZZZ</name>
<dbReference type="AlphaFoldDB" id="X1RV95"/>
<sequence>MAVESPTTYGDYFWAKQVEAQTLAAKDMESEMSAMASHLMDSLEIREVIPPEIAALFQEIEKPTGAFLGEVGGRFVSEVADGAVSKTVSPLFESIGYLSYMKWPTKKLTPEATATLYQRKRIDRPFFLERLRMGGFEPIEAQFQYDAIRPYPSIPDLVTYARYHGDPNNPWSEVSKRFDVDPIDWPVWDWLSLQRLNTLQIQTLYKRGVIDETTAALKLAEAGWRGNDVNYVKQMSWVVPNAMLLVQGDLHQKVGVSQILKDIAIADINP</sequence>
<proteinExistence type="predicted"/>
<reference evidence="1" key="1">
    <citation type="journal article" date="2014" name="Front. Microbiol.">
        <title>High frequency of phylogenetically diverse reductive dehalogenase-homologous genes in deep subseafloor sedimentary metagenomes.</title>
        <authorList>
            <person name="Kawai M."/>
            <person name="Futagami T."/>
            <person name="Toyoda A."/>
            <person name="Takaki Y."/>
            <person name="Nishi S."/>
            <person name="Hori S."/>
            <person name="Arai W."/>
            <person name="Tsubouchi T."/>
            <person name="Morono Y."/>
            <person name="Uchiyama I."/>
            <person name="Ito T."/>
            <person name="Fujiyama A."/>
            <person name="Inagaki F."/>
            <person name="Takami H."/>
        </authorList>
    </citation>
    <scope>NUCLEOTIDE SEQUENCE</scope>
    <source>
        <strain evidence="1">Expedition CK06-06</strain>
    </source>
</reference>
<comment type="caution">
    <text evidence="1">The sequence shown here is derived from an EMBL/GenBank/DDBJ whole genome shotgun (WGS) entry which is preliminary data.</text>
</comment>
<protein>
    <submittedName>
        <fullName evidence="1">Uncharacterized protein</fullName>
    </submittedName>
</protein>
<evidence type="ECO:0000313" key="1">
    <source>
        <dbReference type="EMBL" id="GAI59414.1"/>
    </source>
</evidence>